<reference evidence="1" key="1">
    <citation type="journal article" date="2019" name="MBio">
        <title>Virus Genomes from Deep Sea Sediments Expand the Ocean Megavirome and Support Independent Origins of Viral Gigantism.</title>
        <authorList>
            <person name="Backstrom D."/>
            <person name="Yutin N."/>
            <person name="Jorgensen S.L."/>
            <person name="Dharamshi J."/>
            <person name="Homa F."/>
            <person name="Zaremba-Niedwiedzka K."/>
            <person name="Spang A."/>
            <person name="Wolf Y.I."/>
            <person name="Koonin E.V."/>
            <person name="Ettema T.J."/>
        </authorList>
    </citation>
    <scope>NUCLEOTIDE SEQUENCE</scope>
</reference>
<dbReference type="EMBL" id="MK500294">
    <property type="protein sequence ID" value="QBK84773.1"/>
    <property type="molecule type" value="Genomic_DNA"/>
</dbReference>
<evidence type="ECO:0000313" key="1">
    <source>
        <dbReference type="EMBL" id="QBK84773.1"/>
    </source>
</evidence>
<sequence length="115" mass="13008">MSIGYEIEKCGEGFPTLKFKFYADDITTIVTFDDLCIIKKDVTRFQEKLKNNEIGCLIFCQCNGFVGISAGKKKISFSVSNRNPQGYGDVCVNVPRKANYEQEICDILTKLLDEM</sequence>
<gene>
    <name evidence="1" type="ORF">LCDPAC01_02540</name>
</gene>
<proteinExistence type="predicted"/>
<organism evidence="1">
    <name type="scientific">Pithovirus LCDPAC01</name>
    <dbReference type="NCBI Taxonomy" id="2506600"/>
    <lineage>
        <taxon>Viruses</taxon>
        <taxon>Pithoviruses</taxon>
    </lineage>
</organism>
<protein>
    <submittedName>
        <fullName evidence="1">Uncharacterized protein</fullName>
    </submittedName>
</protein>
<accession>A0A4D5XF82</accession>
<name>A0A4D5XF82_9VIRU</name>